<evidence type="ECO:0000313" key="6">
    <source>
        <dbReference type="Proteomes" id="UP000467214"/>
    </source>
</evidence>
<gene>
    <name evidence="5" type="ORF">GQF02_08375</name>
</gene>
<reference evidence="5 6" key="1">
    <citation type="submission" date="2019-12" db="EMBL/GenBank/DDBJ databases">
        <title>Neisseriaceae gen. nov. sp. Genome sequencing and assembly.</title>
        <authorList>
            <person name="Liu Z."/>
            <person name="Li A."/>
        </authorList>
    </citation>
    <scope>NUCLEOTIDE SEQUENCE [LARGE SCALE GENOMIC DNA]</scope>
    <source>
        <strain evidence="5 6">B2N2-7</strain>
    </source>
</reference>
<organism evidence="5 6">
    <name type="scientific">Craterilacuibacter sinensis</name>
    <dbReference type="NCBI Taxonomy" id="2686017"/>
    <lineage>
        <taxon>Bacteria</taxon>
        <taxon>Pseudomonadati</taxon>
        <taxon>Pseudomonadota</taxon>
        <taxon>Betaproteobacteria</taxon>
        <taxon>Neisseriales</taxon>
        <taxon>Neisseriaceae</taxon>
        <taxon>Craterilacuibacter</taxon>
    </lineage>
</organism>
<comment type="pathway">
    <text evidence="1">Lipid metabolism.</text>
</comment>
<keyword evidence="2 5" id="KW-0808">Transferase</keyword>
<protein>
    <submittedName>
        <fullName evidence="5">Glycerol acyltransferase</fullName>
    </submittedName>
</protein>
<dbReference type="PANTHER" id="PTHR10434:SF9">
    <property type="entry name" value="PHOSPHOLIPID_GLYCEROL ACYLTRANSFERASE DOMAIN-CONTAINING PROTEIN"/>
    <property type="match status" value="1"/>
</dbReference>
<dbReference type="InterPro" id="IPR002123">
    <property type="entry name" value="Plipid/glycerol_acylTrfase"/>
</dbReference>
<evidence type="ECO:0000256" key="2">
    <source>
        <dbReference type="ARBA" id="ARBA00022679"/>
    </source>
</evidence>
<dbReference type="AlphaFoldDB" id="A0A845BKX1"/>
<dbReference type="GO" id="GO:0006654">
    <property type="term" value="P:phosphatidic acid biosynthetic process"/>
    <property type="evidence" value="ECO:0007669"/>
    <property type="project" value="TreeGrafter"/>
</dbReference>
<name>A0A845BKX1_9NEIS</name>
<sequence>MHNTIFTTPVIRTLMAWLSILLLKLSGWKINGNFPAIPKYVMIAAPHTSNWDFPLTLAVCFAKGAQIYWMGKHSLFKGPMGPVMRWLGGIPVNRNRNNSLVQQIVDVYKESDKLVVIIPPEGTRAKVTEWKTGFYHIAKGAGVPVVPAYLDFSHKQAGIMEPFYLGEDLDTDMAKIRGLFDGISGKRPDSF</sequence>
<dbReference type="SMART" id="SM00563">
    <property type="entry name" value="PlsC"/>
    <property type="match status" value="1"/>
</dbReference>
<dbReference type="SUPFAM" id="SSF69593">
    <property type="entry name" value="Glycerol-3-phosphate (1)-acyltransferase"/>
    <property type="match status" value="1"/>
</dbReference>
<dbReference type="PANTHER" id="PTHR10434">
    <property type="entry name" value="1-ACYL-SN-GLYCEROL-3-PHOSPHATE ACYLTRANSFERASE"/>
    <property type="match status" value="1"/>
</dbReference>
<dbReference type="Proteomes" id="UP000467214">
    <property type="component" value="Unassembled WGS sequence"/>
</dbReference>
<evidence type="ECO:0000256" key="3">
    <source>
        <dbReference type="ARBA" id="ARBA00023315"/>
    </source>
</evidence>
<dbReference type="GO" id="GO:0003841">
    <property type="term" value="F:1-acylglycerol-3-phosphate O-acyltransferase activity"/>
    <property type="evidence" value="ECO:0007669"/>
    <property type="project" value="TreeGrafter"/>
</dbReference>
<keyword evidence="6" id="KW-1185">Reference proteome</keyword>
<feature type="domain" description="Phospholipid/glycerol acyltransferase" evidence="4">
    <location>
        <begin position="41"/>
        <end position="153"/>
    </location>
</feature>
<dbReference type="RefSeq" id="WP_160796320.1">
    <property type="nucleotide sequence ID" value="NZ_WSSB01000006.1"/>
</dbReference>
<evidence type="ECO:0000256" key="1">
    <source>
        <dbReference type="ARBA" id="ARBA00005189"/>
    </source>
</evidence>
<keyword evidence="3 5" id="KW-0012">Acyltransferase</keyword>
<evidence type="ECO:0000259" key="4">
    <source>
        <dbReference type="SMART" id="SM00563"/>
    </source>
</evidence>
<dbReference type="CDD" id="cd07988">
    <property type="entry name" value="LPLAT_ABO13168-like"/>
    <property type="match status" value="1"/>
</dbReference>
<dbReference type="Pfam" id="PF01553">
    <property type="entry name" value="Acyltransferase"/>
    <property type="match status" value="1"/>
</dbReference>
<dbReference type="EMBL" id="WSSB01000006">
    <property type="protein sequence ID" value="MXR36985.1"/>
    <property type="molecule type" value="Genomic_DNA"/>
</dbReference>
<comment type="caution">
    <text evidence="5">The sequence shown here is derived from an EMBL/GenBank/DDBJ whole genome shotgun (WGS) entry which is preliminary data.</text>
</comment>
<proteinExistence type="predicted"/>
<evidence type="ECO:0000313" key="5">
    <source>
        <dbReference type="EMBL" id="MXR36985.1"/>
    </source>
</evidence>
<accession>A0A845BKX1</accession>